<feature type="region of interest" description="Disordered" evidence="1">
    <location>
        <begin position="43"/>
        <end position="62"/>
    </location>
</feature>
<accession>A0A5S6R4V2</accession>
<evidence type="ECO:0000313" key="3">
    <source>
        <dbReference type="WBParaSite" id="TMUE_3000014540.1"/>
    </source>
</evidence>
<reference evidence="3" key="1">
    <citation type="submission" date="2019-12" db="UniProtKB">
        <authorList>
            <consortium name="WormBaseParasite"/>
        </authorList>
    </citation>
    <scope>IDENTIFICATION</scope>
</reference>
<sequence length="201" mass="22407">MDAQLQVGFPLSAVPVGNSRLSTSADNRCLNFANLSANQPSIRQRKMGDHSARKGRYSAETTSPSKFTTKLMRRRIAARHTHPSAPPCDRCARFSLRASLGALPFSVADERGTGALCGDGRARPLRFVAQRWAQGRPTSRHSNLQIKFLWFTVENSLQITVTSAGAATPTCRASRRRPWQCATTERDYCGAEQWRAFVRRR</sequence>
<dbReference type="WBParaSite" id="TMUE_3000014540.1">
    <property type="protein sequence ID" value="TMUE_3000014540.1"/>
    <property type="gene ID" value="WBGene00302234"/>
</dbReference>
<dbReference type="Proteomes" id="UP000046395">
    <property type="component" value="Unassembled WGS sequence"/>
</dbReference>
<name>A0A5S6R4V2_TRIMR</name>
<evidence type="ECO:0000313" key="2">
    <source>
        <dbReference type="Proteomes" id="UP000046395"/>
    </source>
</evidence>
<proteinExistence type="predicted"/>
<keyword evidence="2" id="KW-1185">Reference proteome</keyword>
<protein>
    <submittedName>
        <fullName evidence="3">Uncharacterized protein</fullName>
    </submittedName>
</protein>
<dbReference type="AlphaFoldDB" id="A0A5S6R4V2"/>
<evidence type="ECO:0000256" key="1">
    <source>
        <dbReference type="SAM" id="MobiDB-lite"/>
    </source>
</evidence>
<organism evidence="2 3">
    <name type="scientific">Trichuris muris</name>
    <name type="common">Mouse whipworm</name>
    <dbReference type="NCBI Taxonomy" id="70415"/>
    <lineage>
        <taxon>Eukaryota</taxon>
        <taxon>Metazoa</taxon>
        <taxon>Ecdysozoa</taxon>
        <taxon>Nematoda</taxon>
        <taxon>Enoplea</taxon>
        <taxon>Dorylaimia</taxon>
        <taxon>Trichinellida</taxon>
        <taxon>Trichuridae</taxon>
        <taxon>Trichuris</taxon>
    </lineage>
</organism>